<feature type="compositionally biased region" description="Low complexity" evidence="1">
    <location>
        <begin position="13"/>
        <end position="29"/>
    </location>
</feature>
<gene>
    <name evidence="3" type="ORF">EDD32_0305</name>
</gene>
<feature type="compositionally biased region" description="Low complexity" evidence="1">
    <location>
        <begin position="54"/>
        <end position="64"/>
    </location>
</feature>
<keyword evidence="2" id="KW-0812">Transmembrane</keyword>
<keyword evidence="2" id="KW-1133">Transmembrane helix</keyword>
<dbReference type="Proteomes" id="UP000280726">
    <property type="component" value="Unassembled WGS sequence"/>
</dbReference>
<dbReference type="AlphaFoldDB" id="A0A3N5A1Y6"/>
<feature type="compositionally biased region" description="Basic and acidic residues" evidence="1">
    <location>
        <begin position="65"/>
        <end position="74"/>
    </location>
</feature>
<evidence type="ECO:0000313" key="3">
    <source>
        <dbReference type="EMBL" id="RPF25891.1"/>
    </source>
</evidence>
<dbReference type="OrthoDB" id="3264966at2"/>
<dbReference type="EMBL" id="RKRA01000001">
    <property type="protein sequence ID" value="RPF25891.1"/>
    <property type="molecule type" value="Genomic_DNA"/>
</dbReference>
<dbReference type="InterPro" id="IPR043777">
    <property type="entry name" value="DUF5719"/>
</dbReference>
<proteinExistence type="predicted"/>
<feature type="compositionally biased region" description="Low complexity" evidence="1">
    <location>
        <begin position="84"/>
        <end position="96"/>
    </location>
</feature>
<reference evidence="3 4" key="1">
    <citation type="submission" date="2018-11" db="EMBL/GenBank/DDBJ databases">
        <title>Sequencing the genomes of 1000 actinobacteria strains.</title>
        <authorList>
            <person name="Klenk H.-P."/>
        </authorList>
    </citation>
    <scope>NUCLEOTIDE SEQUENCE [LARGE SCALE GENOMIC DNA]</scope>
    <source>
        <strain evidence="3 4">DSM 14418</strain>
    </source>
</reference>
<evidence type="ECO:0000313" key="4">
    <source>
        <dbReference type="Proteomes" id="UP000280726"/>
    </source>
</evidence>
<evidence type="ECO:0000256" key="2">
    <source>
        <dbReference type="SAM" id="Phobius"/>
    </source>
</evidence>
<feature type="region of interest" description="Disordered" evidence="1">
    <location>
        <begin position="1"/>
        <end position="109"/>
    </location>
</feature>
<protein>
    <submittedName>
        <fullName evidence="3">Uncharacterized protein</fullName>
    </submittedName>
</protein>
<dbReference type="Pfam" id="PF18986">
    <property type="entry name" value="DUF5719"/>
    <property type="match status" value="1"/>
</dbReference>
<name>A0A3N5A1Y6_9MICO</name>
<feature type="transmembrane region" description="Helical" evidence="2">
    <location>
        <begin position="117"/>
        <end position="137"/>
    </location>
</feature>
<evidence type="ECO:0000256" key="1">
    <source>
        <dbReference type="SAM" id="MobiDB-lite"/>
    </source>
</evidence>
<organism evidence="3 4">
    <name type="scientific">Georgenia muralis</name>
    <dbReference type="NCBI Taxonomy" id="154117"/>
    <lineage>
        <taxon>Bacteria</taxon>
        <taxon>Bacillati</taxon>
        <taxon>Actinomycetota</taxon>
        <taxon>Actinomycetes</taxon>
        <taxon>Micrococcales</taxon>
        <taxon>Bogoriellaceae</taxon>
        <taxon>Georgenia</taxon>
    </lineage>
</organism>
<accession>A0A3N5A1Y6</accession>
<comment type="caution">
    <text evidence="3">The sequence shown here is derived from an EMBL/GenBank/DDBJ whole genome shotgun (WGS) entry which is preliminary data.</text>
</comment>
<sequence>MADDERDEERQQPEQPAQPEQPEQPEQPATSRDDAEVTTGPEPPEPSAATGESAQQTVAAQADAAHTDAAHTDAEQVDAQQTDAEPAGGAPAPAEADSSQGGASAATPSRKVSALRVVGLTASALALVGAAAGIVVLGDRADGAPTAALDVPVVAVPPGTITQVCAGPPELTTGEGMSVDPDVDPSDVVPETVLDVLSLPRDDSAAGEASFSPLDGDEVGLERAGAVRRLEVTDPPGPGVLRARPAGTTSALVAGATLTRTDAGDLRGLVATPCLAPATTSWLVGGATELGQSSALVLTNSGQTPATVDATLWTSLGLADAPRLRGVTVAPGERTTILLEGVASADPALALRVEAAGGEVTASIQDLRLDGLVAAGIDTVTPGAAPALRTVVPGVVLDGAAPGAVATSAVRLVNPGDETATASVLLLGEDGAVQVPGADAVVLDPGAVLDLSLDGIEGGVYAVEIDSDVPVTGAVVLARTGTAGDLDPDTAPVDRAWTAASELLTSAVLPLPGLGSLAGPATVTLTNPGEDDVDVELTPVGGDAGDVVEVTVPARSTTATDIAEGVAVVMSADAGVAAAVVLTAESADGELITVLPASPDPHTARSVRVDVR</sequence>
<dbReference type="RefSeq" id="WP_123913999.1">
    <property type="nucleotide sequence ID" value="NZ_RKRA01000001.1"/>
</dbReference>
<keyword evidence="4" id="KW-1185">Reference proteome</keyword>
<keyword evidence="2" id="KW-0472">Membrane</keyword>